<evidence type="ECO:0000313" key="3">
    <source>
        <dbReference type="Proteomes" id="UP000749646"/>
    </source>
</evidence>
<sequence length="169" mass="18361">MVVIAREVEQQSPGVSVIPHAPRRVLFEPIKMSSGPAEAQAKIFSGAPLWRTELPSQKAVDLANAHLENAKWSSDSELVLLLCDEVMTALFRMENPTLNDLICPDCITEPSLQKDTATIFSKHGDLLVTLGRGDKAETSYEIAEKLKRGALQSSTAETENQAAADTTAQ</sequence>
<dbReference type="EMBL" id="JAAAHW010007072">
    <property type="protein sequence ID" value="KAF9951537.1"/>
    <property type="molecule type" value="Genomic_DNA"/>
</dbReference>
<comment type="caution">
    <text evidence="2">The sequence shown here is derived from an EMBL/GenBank/DDBJ whole genome shotgun (WGS) entry which is preliminary data.</text>
</comment>
<organism evidence="2 3">
    <name type="scientific">Modicella reniformis</name>
    <dbReference type="NCBI Taxonomy" id="1440133"/>
    <lineage>
        <taxon>Eukaryota</taxon>
        <taxon>Fungi</taxon>
        <taxon>Fungi incertae sedis</taxon>
        <taxon>Mucoromycota</taxon>
        <taxon>Mortierellomycotina</taxon>
        <taxon>Mortierellomycetes</taxon>
        <taxon>Mortierellales</taxon>
        <taxon>Mortierellaceae</taxon>
        <taxon>Modicella</taxon>
    </lineage>
</organism>
<feature type="region of interest" description="Disordered" evidence="1">
    <location>
        <begin position="149"/>
        <end position="169"/>
    </location>
</feature>
<evidence type="ECO:0000313" key="2">
    <source>
        <dbReference type="EMBL" id="KAF9951537.1"/>
    </source>
</evidence>
<keyword evidence="3" id="KW-1185">Reference proteome</keyword>
<accession>A0A9P6IX08</accession>
<gene>
    <name evidence="2" type="ORF">BGZ65_005888</name>
</gene>
<dbReference type="OrthoDB" id="2446413at2759"/>
<evidence type="ECO:0000256" key="1">
    <source>
        <dbReference type="SAM" id="MobiDB-lite"/>
    </source>
</evidence>
<proteinExistence type="predicted"/>
<protein>
    <submittedName>
        <fullName evidence="2">Uncharacterized protein</fullName>
    </submittedName>
</protein>
<dbReference type="AlphaFoldDB" id="A0A9P6IX08"/>
<dbReference type="Proteomes" id="UP000749646">
    <property type="component" value="Unassembled WGS sequence"/>
</dbReference>
<name>A0A9P6IX08_9FUNG</name>
<reference evidence="2" key="1">
    <citation type="journal article" date="2020" name="Fungal Divers.">
        <title>Resolving the Mortierellaceae phylogeny through synthesis of multi-gene phylogenetics and phylogenomics.</title>
        <authorList>
            <person name="Vandepol N."/>
            <person name="Liber J."/>
            <person name="Desiro A."/>
            <person name="Na H."/>
            <person name="Kennedy M."/>
            <person name="Barry K."/>
            <person name="Grigoriev I.V."/>
            <person name="Miller A.N."/>
            <person name="O'Donnell K."/>
            <person name="Stajich J.E."/>
            <person name="Bonito G."/>
        </authorList>
    </citation>
    <scope>NUCLEOTIDE SEQUENCE</scope>
    <source>
        <strain evidence="2">MES-2147</strain>
    </source>
</reference>
<feature type="compositionally biased region" description="Polar residues" evidence="1">
    <location>
        <begin position="151"/>
        <end position="169"/>
    </location>
</feature>